<accession>A0A4Y2M2D9</accession>
<protein>
    <submittedName>
        <fullName evidence="2">Uncharacterized protein</fullName>
    </submittedName>
</protein>
<evidence type="ECO:0000256" key="1">
    <source>
        <dbReference type="SAM" id="MobiDB-lite"/>
    </source>
</evidence>
<evidence type="ECO:0000313" key="3">
    <source>
        <dbReference type="Proteomes" id="UP000499080"/>
    </source>
</evidence>
<feature type="compositionally biased region" description="Basic and acidic residues" evidence="1">
    <location>
        <begin position="62"/>
        <end position="75"/>
    </location>
</feature>
<comment type="caution">
    <text evidence="2">The sequence shown here is derived from an EMBL/GenBank/DDBJ whole genome shotgun (WGS) entry which is preliminary data.</text>
</comment>
<sequence length="98" mass="11462">MSSTNGDSSIATAVEQKEKEKEEKDRENEFILEKMEIEEKKEVVEKEKENAVLLRKMELEKEARRTEPTRGERVKSSNPKNHSYHSRIQKTKLCITAL</sequence>
<keyword evidence="3" id="KW-1185">Reference proteome</keyword>
<gene>
    <name evidence="2" type="ORF">AVEN_111536_1</name>
</gene>
<name>A0A4Y2M2D9_ARAVE</name>
<dbReference type="EMBL" id="BGPR01006635">
    <property type="protein sequence ID" value="GBN20580.1"/>
    <property type="molecule type" value="Genomic_DNA"/>
</dbReference>
<organism evidence="2 3">
    <name type="scientific">Araneus ventricosus</name>
    <name type="common">Orbweaver spider</name>
    <name type="synonym">Epeira ventricosa</name>
    <dbReference type="NCBI Taxonomy" id="182803"/>
    <lineage>
        <taxon>Eukaryota</taxon>
        <taxon>Metazoa</taxon>
        <taxon>Ecdysozoa</taxon>
        <taxon>Arthropoda</taxon>
        <taxon>Chelicerata</taxon>
        <taxon>Arachnida</taxon>
        <taxon>Araneae</taxon>
        <taxon>Araneomorphae</taxon>
        <taxon>Entelegynae</taxon>
        <taxon>Araneoidea</taxon>
        <taxon>Araneidae</taxon>
        <taxon>Araneus</taxon>
    </lineage>
</organism>
<feature type="compositionally biased region" description="Polar residues" evidence="1">
    <location>
        <begin position="1"/>
        <end position="11"/>
    </location>
</feature>
<feature type="region of interest" description="Disordered" evidence="1">
    <location>
        <begin position="62"/>
        <end position="90"/>
    </location>
</feature>
<proteinExistence type="predicted"/>
<dbReference type="AlphaFoldDB" id="A0A4Y2M2D9"/>
<feature type="compositionally biased region" description="Basic and acidic residues" evidence="1">
    <location>
        <begin position="15"/>
        <end position="27"/>
    </location>
</feature>
<feature type="region of interest" description="Disordered" evidence="1">
    <location>
        <begin position="1"/>
        <end position="27"/>
    </location>
</feature>
<dbReference type="Proteomes" id="UP000499080">
    <property type="component" value="Unassembled WGS sequence"/>
</dbReference>
<reference evidence="2 3" key="1">
    <citation type="journal article" date="2019" name="Sci. Rep.">
        <title>Orb-weaving spider Araneus ventricosus genome elucidates the spidroin gene catalogue.</title>
        <authorList>
            <person name="Kono N."/>
            <person name="Nakamura H."/>
            <person name="Ohtoshi R."/>
            <person name="Moran D.A.P."/>
            <person name="Shinohara A."/>
            <person name="Yoshida Y."/>
            <person name="Fujiwara M."/>
            <person name="Mori M."/>
            <person name="Tomita M."/>
            <person name="Arakawa K."/>
        </authorList>
    </citation>
    <scope>NUCLEOTIDE SEQUENCE [LARGE SCALE GENOMIC DNA]</scope>
</reference>
<evidence type="ECO:0000313" key="2">
    <source>
        <dbReference type="EMBL" id="GBN20580.1"/>
    </source>
</evidence>